<evidence type="ECO:0000313" key="1">
    <source>
        <dbReference type="EMBL" id="RKG33813.1"/>
    </source>
</evidence>
<reference evidence="1 2" key="1">
    <citation type="submission" date="2018-09" db="EMBL/GenBank/DDBJ databases">
        <title>The draft genome of Acinetobacter spp. strains.</title>
        <authorList>
            <person name="Qin J."/>
            <person name="Feng Y."/>
            <person name="Zong Z."/>
        </authorList>
    </citation>
    <scope>NUCLEOTIDE SEQUENCE [LARGE SCALE GENOMIC DNA]</scope>
    <source>
        <strain evidence="1 2">WCHAc060096</strain>
    </source>
</reference>
<protein>
    <submittedName>
        <fullName evidence="1">Uncharacterized protein</fullName>
    </submittedName>
</protein>
<dbReference type="Proteomes" id="UP000269001">
    <property type="component" value="Unassembled WGS sequence"/>
</dbReference>
<sequence>MKYMKTIASAERRSYVLCLACKKAGEVIFLQHFLLKKYKPDQRSCQFFSKKNTLFQIAYFF</sequence>
<evidence type="ECO:0000313" key="2">
    <source>
        <dbReference type="Proteomes" id="UP000269001"/>
    </source>
</evidence>
<proteinExistence type="predicted"/>
<dbReference type="EMBL" id="RAXU01000008">
    <property type="protein sequence ID" value="RKG33813.1"/>
    <property type="molecule type" value="Genomic_DNA"/>
</dbReference>
<name>A0A3A8EZE4_9GAMM</name>
<organism evidence="1 2">
    <name type="scientific">Acinetobacter guerrae</name>
    <dbReference type="NCBI Taxonomy" id="1843371"/>
    <lineage>
        <taxon>Bacteria</taxon>
        <taxon>Pseudomonadati</taxon>
        <taxon>Pseudomonadota</taxon>
        <taxon>Gammaproteobacteria</taxon>
        <taxon>Moraxellales</taxon>
        <taxon>Moraxellaceae</taxon>
        <taxon>Acinetobacter</taxon>
    </lineage>
</organism>
<gene>
    <name evidence="1" type="ORF">D7V21_07855</name>
</gene>
<dbReference type="AlphaFoldDB" id="A0A3A8EZE4"/>
<comment type="caution">
    <text evidence="1">The sequence shown here is derived from an EMBL/GenBank/DDBJ whole genome shotgun (WGS) entry which is preliminary data.</text>
</comment>
<keyword evidence="2" id="KW-1185">Reference proteome</keyword>
<accession>A0A3A8EZE4</accession>